<accession>B9E595</accession>
<protein>
    <submittedName>
        <fullName evidence="1">Uncharacterized protein</fullName>
    </submittedName>
</protein>
<sequence length="84" mass="10099">MLFMDEINKKKLVNEIVKELKKKGNYHGAYDYIIEIYVDMKLHHEIIKNQIENHKGDEETKNILLDVLHNLEEDIESYKRLLCL</sequence>
<evidence type="ECO:0000313" key="2">
    <source>
        <dbReference type="Proteomes" id="UP000007969"/>
    </source>
</evidence>
<evidence type="ECO:0000313" key="1">
    <source>
        <dbReference type="EMBL" id="BAH07670.1"/>
    </source>
</evidence>
<dbReference type="Proteomes" id="UP000007969">
    <property type="component" value="Chromosome"/>
</dbReference>
<dbReference type="EMBL" id="AP009049">
    <property type="protein sequence ID" value="BAH07670.1"/>
    <property type="molecule type" value="Genomic_DNA"/>
</dbReference>
<gene>
    <name evidence="1" type="ordered locus">CKR_2619</name>
</gene>
<proteinExistence type="predicted"/>
<dbReference type="AlphaFoldDB" id="B9E595"/>
<name>B9E595_CLOK1</name>
<dbReference type="HOGENOM" id="CLU_2567813_0_0_9"/>
<dbReference type="KEGG" id="ckr:CKR_2619"/>
<organism evidence="1 2">
    <name type="scientific">Clostridium kluyveri (strain NBRC 12016)</name>
    <dbReference type="NCBI Taxonomy" id="583346"/>
    <lineage>
        <taxon>Bacteria</taxon>
        <taxon>Bacillati</taxon>
        <taxon>Bacillota</taxon>
        <taxon>Clostridia</taxon>
        <taxon>Eubacteriales</taxon>
        <taxon>Clostridiaceae</taxon>
        <taxon>Clostridium</taxon>
    </lineage>
</organism>
<reference evidence="2" key="1">
    <citation type="submission" date="2005-09" db="EMBL/GenBank/DDBJ databases">
        <title>Complete genome sequence of Clostridium kluyveri and comparative genomics of Clostridia species.</title>
        <authorList>
            <person name="Inui M."/>
            <person name="Nonaka H."/>
            <person name="Shinoda Y."/>
            <person name="Ikenaga Y."/>
            <person name="Abe M."/>
            <person name="Naito K."/>
            <person name="Vertes A.A."/>
            <person name="Yukawa H."/>
        </authorList>
    </citation>
    <scope>NUCLEOTIDE SEQUENCE [LARGE SCALE GENOMIC DNA]</scope>
    <source>
        <strain evidence="2">NBRC 12016</strain>
    </source>
</reference>